<dbReference type="Gene3D" id="1.20.120.450">
    <property type="entry name" value="dinb family like domain"/>
    <property type="match status" value="1"/>
</dbReference>
<dbReference type="EMBL" id="FNAR01000001">
    <property type="protein sequence ID" value="SDD83958.1"/>
    <property type="molecule type" value="Genomic_DNA"/>
</dbReference>
<proteinExistence type="predicted"/>
<accession>A0A1G6Y0L5</accession>
<organism evidence="3 4">
    <name type="scientific">Bhargavaea beijingensis</name>
    <dbReference type="NCBI Taxonomy" id="426756"/>
    <lineage>
        <taxon>Bacteria</taxon>
        <taxon>Bacillati</taxon>
        <taxon>Bacillota</taxon>
        <taxon>Bacilli</taxon>
        <taxon>Bacillales</taxon>
        <taxon>Caryophanaceae</taxon>
        <taxon>Bhargavaea</taxon>
    </lineage>
</organism>
<dbReference type="RefSeq" id="WP_092093507.1">
    <property type="nucleotide sequence ID" value="NZ_FNAR01000001.1"/>
</dbReference>
<feature type="domain" description="DinB-like" evidence="2">
    <location>
        <begin position="15"/>
        <end position="126"/>
    </location>
</feature>
<name>A0A1G6Y0L5_9BACL</name>
<dbReference type="AlphaFoldDB" id="A0A1G6Y0L5"/>
<reference evidence="3 4" key="1">
    <citation type="submission" date="2016-10" db="EMBL/GenBank/DDBJ databases">
        <authorList>
            <person name="de Groot N.N."/>
        </authorList>
    </citation>
    <scope>NUCLEOTIDE SEQUENCE [LARGE SCALE GENOMIC DNA]</scope>
    <source>
        <strain evidence="3 4">CGMCC 1.6762</strain>
    </source>
</reference>
<sequence>MQASEIVWHNEESIRFMQALGTLTEEEWRRPLGPGKWTVAEVAGHFAPWDRFVLEQRLPYFFAEGPLPKGPDADARNGCSARESRGRSRDETIDEFVSVRRQLIGALRDLPAEDWSREFRIGESRMTLVQYARTR</sequence>
<dbReference type="Pfam" id="PF12867">
    <property type="entry name" value="DinB_2"/>
    <property type="match status" value="1"/>
</dbReference>
<gene>
    <name evidence="3" type="ORF">SAMN04488126_101259</name>
</gene>
<dbReference type="SUPFAM" id="SSF109854">
    <property type="entry name" value="DinB/YfiT-like putative metalloenzymes"/>
    <property type="match status" value="1"/>
</dbReference>
<evidence type="ECO:0000259" key="2">
    <source>
        <dbReference type="Pfam" id="PF12867"/>
    </source>
</evidence>
<evidence type="ECO:0000313" key="4">
    <source>
        <dbReference type="Proteomes" id="UP000198823"/>
    </source>
</evidence>
<dbReference type="InterPro" id="IPR034660">
    <property type="entry name" value="DinB/YfiT-like"/>
</dbReference>
<evidence type="ECO:0000313" key="3">
    <source>
        <dbReference type="EMBL" id="SDD83958.1"/>
    </source>
</evidence>
<protein>
    <submittedName>
        <fullName evidence="3">TIGR03083 family protein</fullName>
    </submittedName>
</protein>
<feature type="region of interest" description="Disordered" evidence="1">
    <location>
        <begin position="71"/>
        <end position="90"/>
    </location>
</feature>
<evidence type="ECO:0000256" key="1">
    <source>
        <dbReference type="SAM" id="MobiDB-lite"/>
    </source>
</evidence>
<dbReference type="Proteomes" id="UP000198823">
    <property type="component" value="Unassembled WGS sequence"/>
</dbReference>
<dbReference type="OrthoDB" id="2964295at2"/>
<dbReference type="InterPro" id="IPR024775">
    <property type="entry name" value="DinB-like"/>
</dbReference>
<dbReference type="STRING" id="426756.SAMN04488126_101259"/>